<reference evidence="3" key="1">
    <citation type="submission" date="2017-01" db="EMBL/GenBank/DDBJ databases">
        <authorList>
            <person name="Varghese N."/>
            <person name="Submissions S."/>
        </authorList>
    </citation>
    <scope>NUCLEOTIDE SEQUENCE [LARGE SCALE GENOMIC DNA]</scope>
    <source>
        <strain evidence="3">UM1</strain>
    </source>
</reference>
<dbReference type="Proteomes" id="UP000241788">
    <property type="component" value="Unassembled WGS sequence"/>
</dbReference>
<evidence type="ECO:0000259" key="1">
    <source>
        <dbReference type="Pfam" id="PF01895"/>
    </source>
</evidence>
<name>A0A1N6Y751_9GAMM</name>
<proteinExistence type="predicted"/>
<sequence>MSSSSAESGFKRIVDALTESARTCQARLAQVTRTLERSNGLDAMQDDEAQHLQRIEAWVIEGLASHGGSAVRAVSALRIANDLRRIDQLLSDLARRLPHPMPALPGDTADQVHHVIELTLVQLGACQDCLTPQNLGRIQRVVSEETFLDDWYDILLGDVLDELAEKRLSKADLIPVLTVARALESIGDHARDIAINAAALDRS</sequence>
<dbReference type="Pfam" id="PF01895">
    <property type="entry name" value="PhoU"/>
    <property type="match status" value="1"/>
</dbReference>
<dbReference type="Gene3D" id="1.20.58.220">
    <property type="entry name" value="Phosphate transport system protein phou homolog 2, domain 2"/>
    <property type="match status" value="1"/>
</dbReference>
<dbReference type="OrthoDB" id="9814256at2"/>
<dbReference type="InterPro" id="IPR026022">
    <property type="entry name" value="PhoU_dom"/>
</dbReference>
<organism evidence="2 3">
    <name type="scientific">Solilutibacter tolerans</name>
    <dbReference type="NCBI Taxonomy" id="1604334"/>
    <lineage>
        <taxon>Bacteria</taxon>
        <taxon>Pseudomonadati</taxon>
        <taxon>Pseudomonadota</taxon>
        <taxon>Gammaproteobacteria</taxon>
        <taxon>Lysobacterales</taxon>
        <taxon>Lysobacteraceae</taxon>
        <taxon>Solilutibacter</taxon>
    </lineage>
</organism>
<feature type="domain" description="PhoU" evidence="1">
    <location>
        <begin position="115"/>
        <end position="194"/>
    </location>
</feature>
<accession>A0A1N6Y751</accession>
<evidence type="ECO:0000313" key="2">
    <source>
        <dbReference type="EMBL" id="SIR10410.1"/>
    </source>
</evidence>
<dbReference type="InterPro" id="IPR038078">
    <property type="entry name" value="PhoU-like_sf"/>
</dbReference>
<protein>
    <submittedName>
        <fullName evidence="2">PhoU domain-containing protein</fullName>
    </submittedName>
</protein>
<evidence type="ECO:0000313" key="3">
    <source>
        <dbReference type="Proteomes" id="UP000241788"/>
    </source>
</evidence>
<dbReference type="SUPFAM" id="SSF109755">
    <property type="entry name" value="PhoU-like"/>
    <property type="match status" value="1"/>
</dbReference>
<dbReference type="STRING" id="1604334.SAMN05421546_2403"/>
<gene>
    <name evidence="2" type="ORF">SAMN05421546_2403</name>
</gene>
<dbReference type="EMBL" id="FTLW01000006">
    <property type="protein sequence ID" value="SIR10410.1"/>
    <property type="molecule type" value="Genomic_DNA"/>
</dbReference>
<dbReference type="AlphaFoldDB" id="A0A1N6Y751"/>
<dbReference type="RefSeq" id="WP_083688568.1">
    <property type="nucleotide sequence ID" value="NZ_FTLW01000006.1"/>
</dbReference>
<keyword evidence="3" id="KW-1185">Reference proteome</keyword>